<dbReference type="NCBIfam" id="TIGR04456">
    <property type="entry name" value="LruC_dom"/>
    <property type="match status" value="1"/>
</dbReference>
<dbReference type="STRING" id="714943.Mucpa_6471"/>
<evidence type="ECO:0000313" key="4">
    <source>
        <dbReference type="Proteomes" id="UP000002774"/>
    </source>
</evidence>
<dbReference type="InterPro" id="IPR031025">
    <property type="entry name" value="LruC_dom"/>
</dbReference>
<protein>
    <recommendedName>
        <fullName evidence="5">DUF4842 domain-containing protein</fullName>
    </recommendedName>
</protein>
<proteinExistence type="predicted"/>
<dbReference type="Pfam" id="PF13448">
    <property type="entry name" value="DUF4114"/>
    <property type="match status" value="1"/>
</dbReference>
<dbReference type="Pfam" id="PF16130">
    <property type="entry name" value="DUF4842"/>
    <property type="match status" value="1"/>
</dbReference>
<evidence type="ECO:0008006" key="5">
    <source>
        <dbReference type="Google" id="ProtNLM"/>
    </source>
</evidence>
<dbReference type="AlphaFoldDB" id="H1Y9M2"/>
<dbReference type="InterPro" id="IPR025193">
    <property type="entry name" value="DUF4114"/>
</dbReference>
<dbReference type="PROSITE" id="PS51257">
    <property type="entry name" value="PROKAR_LIPOPROTEIN"/>
    <property type="match status" value="1"/>
</dbReference>
<dbReference type="Proteomes" id="UP000002774">
    <property type="component" value="Chromosome"/>
</dbReference>
<feature type="domain" description="DUF4114" evidence="1">
    <location>
        <begin position="314"/>
        <end position="398"/>
    </location>
</feature>
<evidence type="ECO:0000259" key="2">
    <source>
        <dbReference type="Pfam" id="PF16130"/>
    </source>
</evidence>
<gene>
    <name evidence="3" type="ORF">Mucpa_6471</name>
</gene>
<sequence length="704" mass="74470">MNDNMKKLITSLFIISLTGLVACKKNSTNTTDNTVTPTGNKIAPDGFNFSTAKTVTLNLTLKATNGDPLSGVVVSVYNPANTSADASIFKGVTNSNGILSAQISVPASLTQIIIDPSYLGLLRSAKANINGNAVTATIGGATGYSGDIVPETITVASGSTSDVSLLSTGTSIVFAYPSPYTSTDDAVLNTTQFPLSYGVPKYLETTSDVISASLLKYVNASLPESKPLPTTHPDYIANTAVSTLNVIAKSDVWITFVAEGAGNLNSLAFYTYTTGNPPATEADIKNATLVFPNASGLGSGGGLSAGNKVKIGTFNAGTSIGFILIGNGWTGKGVNVNATKFYSDSKLNPETDATLQRHTAVLYDDVHQLTLIGFEDLNRQSSSCDNDFNDIVFYATSNPVTGISNTGVAPVDKASDTDGDGVIDALDAFPNDATKAYISYFPSQTGYATLAFEDNWPLKGDYDMNDLVVNYRYTFVTNAQNQVVTIQGDYNVAAAGASYKNGFGVQLPIAASAVKSVTGQQFLDNYITLASNGVEAGQSKAVIIPFDNSNKLISNPGNAYFVNTLNTLSKVQGTTATVLITLTSPIAQTTLTASSLNPFLISNERRGYEIHLPGYAPTDKADTKLFGTNDDTSVPASGKYYISKDNWPWAMSFNGSFVYPLETVKITDAYPHFTDWASSAGSNFTDWYSNTASGYRTTSNLYLK</sequence>
<name>H1Y9M2_9SPHI</name>
<evidence type="ECO:0000259" key="1">
    <source>
        <dbReference type="Pfam" id="PF13448"/>
    </source>
</evidence>
<organism evidence="3 4">
    <name type="scientific">Mucilaginibacter paludis DSM 18603</name>
    <dbReference type="NCBI Taxonomy" id="714943"/>
    <lineage>
        <taxon>Bacteria</taxon>
        <taxon>Pseudomonadati</taxon>
        <taxon>Bacteroidota</taxon>
        <taxon>Sphingobacteriia</taxon>
        <taxon>Sphingobacteriales</taxon>
        <taxon>Sphingobacteriaceae</taxon>
        <taxon>Mucilaginibacter</taxon>
    </lineage>
</organism>
<dbReference type="eggNOG" id="COG3391">
    <property type="taxonomic scope" value="Bacteria"/>
</dbReference>
<evidence type="ECO:0000313" key="3">
    <source>
        <dbReference type="EMBL" id="EHQ30524.1"/>
    </source>
</evidence>
<dbReference type="InterPro" id="IPR032295">
    <property type="entry name" value="DUF4842"/>
</dbReference>
<dbReference type="EMBL" id="CM001403">
    <property type="protein sequence ID" value="EHQ30524.1"/>
    <property type="molecule type" value="Genomic_DNA"/>
</dbReference>
<keyword evidence="4" id="KW-1185">Reference proteome</keyword>
<accession>H1Y9M2</accession>
<dbReference type="HOGENOM" id="CLU_026148_0_0_10"/>
<reference evidence="3" key="1">
    <citation type="submission" date="2011-09" db="EMBL/GenBank/DDBJ databases">
        <title>The permanent draft genome of Mucilaginibacter paludis DSM 18603.</title>
        <authorList>
            <consortium name="US DOE Joint Genome Institute (JGI-PGF)"/>
            <person name="Lucas S."/>
            <person name="Han J."/>
            <person name="Lapidus A."/>
            <person name="Bruce D."/>
            <person name="Goodwin L."/>
            <person name="Pitluck S."/>
            <person name="Peters L."/>
            <person name="Kyrpides N."/>
            <person name="Mavromatis K."/>
            <person name="Ivanova N."/>
            <person name="Mikhailova N."/>
            <person name="Held B."/>
            <person name="Detter J.C."/>
            <person name="Tapia R."/>
            <person name="Han C."/>
            <person name="Land M."/>
            <person name="Hauser L."/>
            <person name="Markowitz V."/>
            <person name="Cheng J.-F."/>
            <person name="Hugenholtz P."/>
            <person name="Woyke T."/>
            <person name="Wu D."/>
            <person name="Tindall B."/>
            <person name="Brambilla E."/>
            <person name="Klenk H.-P."/>
            <person name="Eisen J.A."/>
        </authorList>
    </citation>
    <scope>NUCLEOTIDE SEQUENCE [LARGE SCALE GENOMIC DNA]</scope>
    <source>
        <strain evidence="3">DSM 18603</strain>
    </source>
</reference>
<feature type="domain" description="DUF4842" evidence="2">
    <location>
        <begin position="481"/>
        <end position="688"/>
    </location>
</feature>